<feature type="region of interest" description="Disordered" evidence="1">
    <location>
        <begin position="29"/>
        <end position="52"/>
    </location>
</feature>
<protein>
    <submittedName>
        <fullName evidence="2">Uncharacterized protein</fullName>
    </submittedName>
</protein>
<sequence>MLHMRPTSILCVVDWGSIPSSIVDEADAAEDAATTATVEGGPSEELQERSRAPGVGSVKCSVICALP</sequence>
<dbReference type="AlphaFoldDB" id="A0A921RZ34"/>
<dbReference type="Proteomes" id="UP000807115">
    <property type="component" value="Chromosome 1"/>
</dbReference>
<accession>A0A921RZ34</accession>
<comment type="caution">
    <text evidence="2">The sequence shown here is derived from an EMBL/GenBank/DDBJ whole genome shotgun (WGS) entry which is preliminary data.</text>
</comment>
<evidence type="ECO:0000313" key="3">
    <source>
        <dbReference type="Proteomes" id="UP000807115"/>
    </source>
</evidence>
<evidence type="ECO:0000256" key="1">
    <source>
        <dbReference type="SAM" id="MobiDB-lite"/>
    </source>
</evidence>
<name>A0A921RZ34_SORBI</name>
<reference evidence="2" key="2">
    <citation type="submission" date="2020-10" db="EMBL/GenBank/DDBJ databases">
        <authorList>
            <person name="Cooper E.A."/>
            <person name="Brenton Z.W."/>
            <person name="Flinn B.S."/>
            <person name="Jenkins J."/>
            <person name="Shu S."/>
            <person name="Flowers D."/>
            <person name="Luo F."/>
            <person name="Wang Y."/>
            <person name="Xia P."/>
            <person name="Barry K."/>
            <person name="Daum C."/>
            <person name="Lipzen A."/>
            <person name="Yoshinaga Y."/>
            <person name="Schmutz J."/>
            <person name="Saski C."/>
            <person name="Vermerris W."/>
            <person name="Kresovich S."/>
        </authorList>
    </citation>
    <scope>NUCLEOTIDE SEQUENCE</scope>
</reference>
<evidence type="ECO:0000313" key="2">
    <source>
        <dbReference type="EMBL" id="KAG0549083.1"/>
    </source>
</evidence>
<dbReference type="EMBL" id="CM027680">
    <property type="protein sequence ID" value="KAG0549083.1"/>
    <property type="molecule type" value="Genomic_DNA"/>
</dbReference>
<proteinExistence type="predicted"/>
<gene>
    <name evidence="2" type="ORF">BDA96_01G224400</name>
</gene>
<organism evidence="2 3">
    <name type="scientific">Sorghum bicolor</name>
    <name type="common">Sorghum</name>
    <name type="synonym">Sorghum vulgare</name>
    <dbReference type="NCBI Taxonomy" id="4558"/>
    <lineage>
        <taxon>Eukaryota</taxon>
        <taxon>Viridiplantae</taxon>
        <taxon>Streptophyta</taxon>
        <taxon>Embryophyta</taxon>
        <taxon>Tracheophyta</taxon>
        <taxon>Spermatophyta</taxon>
        <taxon>Magnoliopsida</taxon>
        <taxon>Liliopsida</taxon>
        <taxon>Poales</taxon>
        <taxon>Poaceae</taxon>
        <taxon>PACMAD clade</taxon>
        <taxon>Panicoideae</taxon>
        <taxon>Andropogonodae</taxon>
        <taxon>Andropogoneae</taxon>
        <taxon>Sorghinae</taxon>
        <taxon>Sorghum</taxon>
    </lineage>
</organism>
<reference evidence="2" key="1">
    <citation type="journal article" date="2019" name="BMC Genomics">
        <title>A new reference genome for Sorghum bicolor reveals high levels of sequence similarity between sweet and grain genotypes: implications for the genetics of sugar metabolism.</title>
        <authorList>
            <person name="Cooper E.A."/>
            <person name="Brenton Z.W."/>
            <person name="Flinn B.S."/>
            <person name="Jenkins J."/>
            <person name="Shu S."/>
            <person name="Flowers D."/>
            <person name="Luo F."/>
            <person name="Wang Y."/>
            <person name="Xia P."/>
            <person name="Barry K."/>
            <person name="Daum C."/>
            <person name="Lipzen A."/>
            <person name="Yoshinaga Y."/>
            <person name="Schmutz J."/>
            <person name="Saski C."/>
            <person name="Vermerris W."/>
            <person name="Kresovich S."/>
        </authorList>
    </citation>
    <scope>NUCLEOTIDE SEQUENCE</scope>
</reference>